<dbReference type="Proteomes" id="UP001524569">
    <property type="component" value="Unassembled WGS sequence"/>
</dbReference>
<protein>
    <submittedName>
        <fullName evidence="1">Uncharacterized protein</fullName>
    </submittedName>
</protein>
<name>A0ABT1UGP9_9GAMM</name>
<proteinExistence type="predicted"/>
<sequence>MSIAIIQVEVVKPLRGKIKAGEKHLVCTWFMPGGGSSKAYGFDYGKDNDEITILGIATEFNIQLPHFRYHLIGGFNTESIIKEGLKLPEKPIENKSRILTTFSEPRDKIIRNACNEANAWP</sequence>
<evidence type="ECO:0000313" key="1">
    <source>
        <dbReference type="EMBL" id="MCQ8181395.1"/>
    </source>
</evidence>
<reference evidence="1 2" key="1">
    <citation type="submission" date="2022-07" db="EMBL/GenBank/DDBJ databases">
        <title>Methylomonas rivi sp. nov., Methylomonas rosea sp. nov., Methylomonas aureus sp. nov. and Methylomonas subterranea sp. nov., four novel methanotrophs isolated from a freshwater creek and the deep terrestrial subsurface.</title>
        <authorList>
            <person name="Abin C."/>
            <person name="Sankaranarayanan K."/>
            <person name="Garner C."/>
            <person name="Sindelar R."/>
            <person name="Kotary K."/>
            <person name="Garner R."/>
            <person name="Barclay S."/>
            <person name="Lawson P."/>
            <person name="Krumholz L."/>
        </authorList>
    </citation>
    <scope>NUCLEOTIDE SEQUENCE [LARGE SCALE GENOMIC DNA]</scope>
    <source>
        <strain evidence="1 2">SURF-1</strain>
    </source>
</reference>
<gene>
    <name evidence="1" type="ORF">NP603_09775</name>
</gene>
<comment type="caution">
    <text evidence="1">The sequence shown here is derived from an EMBL/GenBank/DDBJ whole genome shotgun (WGS) entry which is preliminary data.</text>
</comment>
<keyword evidence="2" id="KW-1185">Reference proteome</keyword>
<organism evidence="1 2">
    <name type="scientific">Methylomonas aurea</name>
    <dbReference type="NCBI Taxonomy" id="2952224"/>
    <lineage>
        <taxon>Bacteria</taxon>
        <taxon>Pseudomonadati</taxon>
        <taxon>Pseudomonadota</taxon>
        <taxon>Gammaproteobacteria</taxon>
        <taxon>Methylococcales</taxon>
        <taxon>Methylococcaceae</taxon>
        <taxon>Methylomonas</taxon>
    </lineage>
</organism>
<dbReference type="RefSeq" id="WP_256610687.1">
    <property type="nucleotide sequence ID" value="NZ_JANIBM010000009.1"/>
</dbReference>
<evidence type="ECO:0000313" key="2">
    <source>
        <dbReference type="Proteomes" id="UP001524569"/>
    </source>
</evidence>
<accession>A0ABT1UGP9</accession>
<dbReference type="EMBL" id="JANIBM010000009">
    <property type="protein sequence ID" value="MCQ8181395.1"/>
    <property type="molecule type" value="Genomic_DNA"/>
</dbReference>